<feature type="region of interest" description="Disordered" evidence="1">
    <location>
        <begin position="235"/>
        <end position="286"/>
    </location>
</feature>
<comment type="caution">
    <text evidence="2">The sequence shown here is derived from an EMBL/GenBank/DDBJ whole genome shotgun (WGS) entry which is preliminary data.</text>
</comment>
<protein>
    <submittedName>
        <fullName evidence="2">Uncharacterized protein</fullName>
    </submittedName>
</protein>
<keyword evidence="3" id="KW-1185">Reference proteome</keyword>
<feature type="region of interest" description="Disordered" evidence="1">
    <location>
        <begin position="103"/>
        <end position="142"/>
    </location>
</feature>
<accession>A0AAD7SAL3</accession>
<name>A0AAD7SAL3_9TELE</name>
<feature type="compositionally biased region" description="Polar residues" evidence="1">
    <location>
        <begin position="241"/>
        <end position="257"/>
    </location>
</feature>
<evidence type="ECO:0000313" key="2">
    <source>
        <dbReference type="EMBL" id="KAJ8398888.1"/>
    </source>
</evidence>
<proteinExistence type="predicted"/>
<sequence>MASVEANFIKSVLPAKDFFMGEAETSLAVPLEKQIAMSQSHTNDRSSRVQQQVQLTLARKGKRTTSNGSLHCPRNQQLAGNTSTPGSASGFLYNAKMCSSTGHMNGDSWSGERSPGRLTRKEGTKKPSMRVEVSPPSSPQASYLRNATLHYGTSYGGAYTLPKRSPSATGSPNIDRPRAAGLSYRYARSETLHSRRVKAISPRAYIRALDSQPRKLPPPDGFVFSPSGPAFVDNPGRGLLATSSPGTSRSVAASSRTGGPCSGESEGRPAEFSRLHTPPHTQSHTLSRTLSRWSAWRWTVAGSRR</sequence>
<dbReference type="Proteomes" id="UP001221898">
    <property type="component" value="Unassembled WGS sequence"/>
</dbReference>
<feature type="compositionally biased region" description="Basic and acidic residues" evidence="1">
    <location>
        <begin position="265"/>
        <end position="274"/>
    </location>
</feature>
<organism evidence="2 3">
    <name type="scientific">Aldrovandia affinis</name>
    <dbReference type="NCBI Taxonomy" id="143900"/>
    <lineage>
        <taxon>Eukaryota</taxon>
        <taxon>Metazoa</taxon>
        <taxon>Chordata</taxon>
        <taxon>Craniata</taxon>
        <taxon>Vertebrata</taxon>
        <taxon>Euteleostomi</taxon>
        <taxon>Actinopterygii</taxon>
        <taxon>Neopterygii</taxon>
        <taxon>Teleostei</taxon>
        <taxon>Notacanthiformes</taxon>
        <taxon>Halosauridae</taxon>
        <taxon>Aldrovandia</taxon>
    </lineage>
</organism>
<dbReference type="EMBL" id="JAINUG010000087">
    <property type="protein sequence ID" value="KAJ8398888.1"/>
    <property type="molecule type" value="Genomic_DNA"/>
</dbReference>
<feature type="region of interest" description="Disordered" evidence="1">
    <location>
        <begin position="58"/>
        <end position="86"/>
    </location>
</feature>
<evidence type="ECO:0000256" key="1">
    <source>
        <dbReference type="SAM" id="MobiDB-lite"/>
    </source>
</evidence>
<dbReference type="AlphaFoldDB" id="A0AAD7SAL3"/>
<feature type="region of interest" description="Disordered" evidence="1">
    <location>
        <begin position="158"/>
        <end position="178"/>
    </location>
</feature>
<gene>
    <name evidence="2" type="ORF">AAFF_G00417960</name>
</gene>
<feature type="compositionally biased region" description="Polar residues" evidence="1">
    <location>
        <begin position="64"/>
        <end position="86"/>
    </location>
</feature>
<evidence type="ECO:0000313" key="3">
    <source>
        <dbReference type="Proteomes" id="UP001221898"/>
    </source>
</evidence>
<reference evidence="2" key="1">
    <citation type="journal article" date="2023" name="Science">
        <title>Genome structures resolve the early diversification of teleost fishes.</title>
        <authorList>
            <person name="Parey E."/>
            <person name="Louis A."/>
            <person name="Montfort J."/>
            <person name="Bouchez O."/>
            <person name="Roques C."/>
            <person name="Iampietro C."/>
            <person name="Lluch J."/>
            <person name="Castinel A."/>
            <person name="Donnadieu C."/>
            <person name="Desvignes T."/>
            <person name="Floi Bucao C."/>
            <person name="Jouanno E."/>
            <person name="Wen M."/>
            <person name="Mejri S."/>
            <person name="Dirks R."/>
            <person name="Jansen H."/>
            <person name="Henkel C."/>
            <person name="Chen W.J."/>
            <person name="Zahm M."/>
            <person name="Cabau C."/>
            <person name="Klopp C."/>
            <person name="Thompson A.W."/>
            <person name="Robinson-Rechavi M."/>
            <person name="Braasch I."/>
            <person name="Lecointre G."/>
            <person name="Bobe J."/>
            <person name="Postlethwait J.H."/>
            <person name="Berthelot C."/>
            <person name="Roest Crollius H."/>
            <person name="Guiguen Y."/>
        </authorList>
    </citation>
    <scope>NUCLEOTIDE SEQUENCE</scope>
    <source>
        <strain evidence="2">NC1722</strain>
    </source>
</reference>